<evidence type="ECO:0000313" key="11">
    <source>
        <dbReference type="Proteomes" id="UP000261380"/>
    </source>
</evidence>
<gene>
    <name evidence="10" type="primary">NASP</name>
</gene>
<keyword evidence="7" id="KW-0175">Coiled coil</keyword>
<dbReference type="STRING" id="32473.ENSXCOP00000010107"/>
<organism evidence="10 11">
    <name type="scientific">Xiphophorus couchianus</name>
    <name type="common">Monterrey platyfish</name>
    <dbReference type="NCBI Taxonomy" id="32473"/>
    <lineage>
        <taxon>Eukaryota</taxon>
        <taxon>Metazoa</taxon>
        <taxon>Chordata</taxon>
        <taxon>Craniata</taxon>
        <taxon>Vertebrata</taxon>
        <taxon>Euteleostomi</taxon>
        <taxon>Actinopterygii</taxon>
        <taxon>Neopterygii</taxon>
        <taxon>Teleostei</taxon>
        <taxon>Neoteleostei</taxon>
        <taxon>Acanthomorphata</taxon>
        <taxon>Ovalentaria</taxon>
        <taxon>Atherinomorphae</taxon>
        <taxon>Cyprinodontiformes</taxon>
        <taxon>Poeciliidae</taxon>
        <taxon>Poeciliinae</taxon>
        <taxon>Xiphophorus</taxon>
    </lineage>
</organism>
<dbReference type="GO" id="GO:0006335">
    <property type="term" value="P:DNA replication-dependent chromatin assembly"/>
    <property type="evidence" value="ECO:0007669"/>
    <property type="project" value="TreeGrafter"/>
</dbReference>
<evidence type="ECO:0000256" key="8">
    <source>
        <dbReference type="SAM" id="MobiDB-lite"/>
    </source>
</evidence>
<evidence type="ECO:0000256" key="3">
    <source>
        <dbReference type="ARBA" id="ARBA00022737"/>
    </source>
</evidence>
<protein>
    <submittedName>
        <fullName evidence="10">Nuclear autoantigenic sperm protein</fullName>
    </submittedName>
</protein>
<feature type="repeat" description="TPR" evidence="6">
    <location>
        <begin position="276"/>
        <end position="309"/>
    </location>
</feature>
<evidence type="ECO:0000259" key="9">
    <source>
        <dbReference type="Pfam" id="PF10516"/>
    </source>
</evidence>
<feature type="compositionally biased region" description="Basic and acidic residues" evidence="8">
    <location>
        <begin position="132"/>
        <end position="153"/>
    </location>
</feature>
<keyword evidence="4 6" id="KW-0802">TPR repeat</keyword>
<reference evidence="10" key="1">
    <citation type="submission" date="2025-08" db="UniProtKB">
        <authorList>
            <consortium name="Ensembl"/>
        </authorList>
    </citation>
    <scope>IDENTIFICATION</scope>
</reference>
<dbReference type="InterPro" id="IPR011990">
    <property type="entry name" value="TPR-like_helical_dom_sf"/>
</dbReference>
<dbReference type="GO" id="GO:0042393">
    <property type="term" value="F:histone binding"/>
    <property type="evidence" value="ECO:0007669"/>
    <property type="project" value="TreeGrafter"/>
</dbReference>
<feature type="compositionally biased region" description="Basic and acidic residues" evidence="8">
    <location>
        <begin position="492"/>
        <end position="507"/>
    </location>
</feature>
<dbReference type="InterPro" id="IPR019544">
    <property type="entry name" value="Tetratricopeptide_SHNi-TPR_dom"/>
</dbReference>
<dbReference type="Proteomes" id="UP000261380">
    <property type="component" value="Unplaced"/>
</dbReference>
<feature type="coiled-coil region" evidence="7">
    <location>
        <begin position="338"/>
        <end position="395"/>
    </location>
</feature>
<dbReference type="InterPro" id="IPR019734">
    <property type="entry name" value="TPR_rpt"/>
</dbReference>
<dbReference type="AlphaFoldDB" id="A0A3B5LGX3"/>
<evidence type="ECO:0000256" key="7">
    <source>
        <dbReference type="SAM" id="Coils"/>
    </source>
</evidence>
<keyword evidence="3" id="KW-0677">Repeat</keyword>
<feature type="region of interest" description="Disordered" evidence="8">
    <location>
        <begin position="224"/>
        <end position="246"/>
    </location>
</feature>
<feature type="compositionally biased region" description="Acidic residues" evidence="8">
    <location>
        <begin position="228"/>
        <end position="246"/>
    </location>
</feature>
<dbReference type="PANTHER" id="PTHR15081">
    <property type="entry name" value="NUCLEAR AUTOANTIGENIC SPERM PROTEIN NASP -RELATED"/>
    <property type="match status" value="1"/>
</dbReference>
<evidence type="ECO:0000256" key="4">
    <source>
        <dbReference type="ARBA" id="ARBA00022803"/>
    </source>
</evidence>
<dbReference type="Pfam" id="PF10516">
    <property type="entry name" value="SHNi-TPR"/>
    <property type="match status" value="1"/>
</dbReference>
<evidence type="ECO:0000256" key="6">
    <source>
        <dbReference type="PROSITE-ProRule" id="PRU00339"/>
    </source>
</evidence>
<dbReference type="GO" id="GO:0005654">
    <property type="term" value="C:nucleoplasm"/>
    <property type="evidence" value="ECO:0007669"/>
    <property type="project" value="TreeGrafter"/>
</dbReference>
<feature type="compositionally biased region" description="Basic and acidic residues" evidence="8">
    <location>
        <begin position="187"/>
        <end position="196"/>
    </location>
</feature>
<evidence type="ECO:0000256" key="1">
    <source>
        <dbReference type="ARBA" id="ARBA00004123"/>
    </source>
</evidence>
<feature type="domain" description="Tetratricopeptide SHNi-TPR" evidence="9">
    <location>
        <begin position="276"/>
        <end position="313"/>
    </location>
</feature>
<feature type="region of interest" description="Disordered" evidence="8">
    <location>
        <begin position="465"/>
        <end position="507"/>
    </location>
</feature>
<comment type="subcellular location">
    <subcellularLocation>
        <location evidence="1">Nucleus</location>
    </subcellularLocation>
</comment>
<comment type="similarity">
    <text evidence="2">Belongs to the NASP family.</text>
</comment>
<evidence type="ECO:0000256" key="5">
    <source>
        <dbReference type="ARBA" id="ARBA00023242"/>
    </source>
</evidence>
<dbReference type="GeneTree" id="ENSGT00390000016650"/>
<accession>A0A3B5LGX3</accession>
<feature type="region of interest" description="Disordered" evidence="8">
    <location>
        <begin position="93"/>
        <end position="199"/>
    </location>
</feature>
<dbReference type="Ensembl" id="ENSXCOT00000010226.1">
    <property type="protein sequence ID" value="ENSXCOP00000010107.1"/>
    <property type="gene ID" value="ENSXCOG00000007666.1"/>
</dbReference>
<feature type="compositionally biased region" description="Acidic residues" evidence="8">
    <location>
        <begin position="157"/>
        <end position="186"/>
    </location>
</feature>
<dbReference type="Gene3D" id="1.25.40.10">
    <property type="entry name" value="Tetratricopeptide repeat domain"/>
    <property type="match status" value="1"/>
</dbReference>
<keyword evidence="5" id="KW-0539">Nucleus</keyword>
<feature type="compositionally biased region" description="Basic and acidic residues" evidence="8">
    <location>
        <begin position="116"/>
        <end position="125"/>
    </location>
</feature>
<evidence type="ECO:0000256" key="2">
    <source>
        <dbReference type="ARBA" id="ARBA00008402"/>
    </source>
</evidence>
<keyword evidence="11" id="KW-1185">Reference proteome</keyword>
<dbReference type="PANTHER" id="PTHR15081:SF1">
    <property type="entry name" value="NUCLEAR AUTOANTIGENIC SPERM PROTEIN"/>
    <property type="match status" value="1"/>
</dbReference>
<dbReference type="SMART" id="SM00028">
    <property type="entry name" value="TPR"/>
    <property type="match status" value="2"/>
</dbReference>
<name>A0A3B5LGX3_9TELE</name>
<sequence>WLTVLGILGSPKKKKAFPCKTKMEEANKLVGTGKKFLVTGKVVEAVSALQEACGMLAKKYGDTADECGEAFYWCGKALLDLARMENSVLGNALEGVPEEEEEEKPKDSNVETVENVDEKSRDELRVQVYDAMAEKKTDSEKQSEATEESKTEGSEATPEEEEEDGEDESPAEEKEGESEAAAEQEESTDKPEEAGGKHLIYPDCRDVSVTTGHKTWLMSILAEKGCSDEDEDDEETEAEDSEDEEVGNLQLAWEMLEVAKVIYRRKEGKDDQLMAAQTHLKLGEVSAESGNYNQALEDFQECLKVQLKHLDPDSRLLAETHYQLGVTHSLNLQYAPAIQALNNSISVIKNRLEKLQEMMDKAESPEALEEERKEMEELKALLPEIQEKVEDATEGMKGSAEAAQNMHQLALVGPRCCFGCITVVFDPQAIYPISSRLVCFGCIYPECPVLWCPIFFCASFQRKPESPVKEAEVKRVKQDDDQEPPTNGIHKANGDSAKRTKNMEVAK</sequence>
<dbReference type="InterPro" id="IPR051730">
    <property type="entry name" value="NASP-like"/>
</dbReference>
<dbReference type="SUPFAM" id="SSF48452">
    <property type="entry name" value="TPR-like"/>
    <property type="match status" value="1"/>
</dbReference>
<reference evidence="10" key="2">
    <citation type="submission" date="2025-09" db="UniProtKB">
        <authorList>
            <consortium name="Ensembl"/>
        </authorList>
    </citation>
    <scope>IDENTIFICATION</scope>
</reference>
<proteinExistence type="inferred from homology"/>
<evidence type="ECO:0000313" key="10">
    <source>
        <dbReference type="Ensembl" id="ENSXCOP00000010107.1"/>
    </source>
</evidence>
<feature type="compositionally biased region" description="Basic and acidic residues" evidence="8">
    <location>
        <begin position="465"/>
        <end position="479"/>
    </location>
</feature>
<dbReference type="PROSITE" id="PS50005">
    <property type="entry name" value="TPR"/>
    <property type="match status" value="1"/>
</dbReference>
<dbReference type="GO" id="GO:0034080">
    <property type="term" value="P:CENP-A containing chromatin assembly"/>
    <property type="evidence" value="ECO:0007669"/>
    <property type="project" value="TreeGrafter"/>
</dbReference>